<sequence length="339" mass="36223">MRGLVEMAPVDPNTSVTRKRRRGSMQIQAIACTWLIAASSLSLVCAFHMDMVASPRKTSLMARTVMASTSVVEPAPTRLAPFPATRNIRKNPNVVGGGGVTSSLISQLAVVALKLRLAAQSGVKCDVTGAASDLILKGEVGPVTVRGRGWESPLGLTCRAIEATVRKCHLDMGSVVSRRKLVLTTPALGDAMIAMNGADFANFITHPLMRPPSLLAEPLQFIKEGVVIDAGDGGAVTFFARHKGKQYKCFLMRDTSRTATTTAKVDVVPVESEEAGDIEQISIELGEVLSDYFNQLTVELDGTFLSYRDMMVTAKGGSPSVMLALSIRVKKFPSPGLAF</sequence>
<keyword evidence="2" id="KW-1133">Transmembrane helix</keyword>
<feature type="region of interest" description="Disordered" evidence="1">
    <location>
        <begin position="1"/>
        <end position="20"/>
    </location>
</feature>
<evidence type="ECO:0000256" key="2">
    <source>
        <dbReference type="SAM" id="Phobius"/>
    </source>
</evidence>
<organism evidence="3">
    <name type="scientific">Trieres chinensis</name>
    <name type="common">Marine centric diatom</name>
    <name type="synonym">Odontella sinensis</name>
    <dbReference type="NCBI Taxonomy" id="1514140"/>
    <lineage>
        <taxon>Eukaryota</taxon>
        <taxon>Sar</taxon>
        <taxon>Stramenopiles</taxon>
        <taxon>Ochrophyta</taxon>
        <taxon>Bacillariophyta</taxon>
        <taxon>Mediophyceae</taxon>
        <taxon>Biddulphiophycidae</taxon>
        <taxon>Eupodiscales</taxon>
        <taxon>Parodontellaceae</taxon>
        <taxon>Trieres</taxon>
    </lineage>
</organism>
<keyword evidence="2" id="KW-0472">Membrane</keyword>
<feature type="transmembrane region" description="Helical" evidence="2">
    <location>
        <begin position="27"/>
        <end position="49"/>
    </location>
</feature>
<proteinExistence type="predicted"/>
<protein>
    <submittedName>
        <fullName evidence="3">Uncharacterized protein</fullName>
    </submittedName>
</protein>
<accession>A0A7S2EIJ9</accession>
<keyword evidence="2" id="KW-0812">Transmembrane</keyword>
<dbReference type="EMBL" id="HBGO01017535">
    <property type="protein sequence ID" value="CAD9339155.1"/>
    <property type="molecule type" value="Transcribed_RNA"/>
</dbReference>
<dbReference type="AlphaFoldDB" id="A0A7S2EIJ9"/>
<evidence type="ECO:0000313" key="3">
    <source>
        <dbReference type="EMBL" id="CAD9339155.1"/>
    </source>
</evidence>
<gene>
    <name evidence="3" type="ORF">OSIN01602_LOCUS10003</name>
</gene>
<evidence type="ECO:0000256" key="1">
    <source>
        <dbReference type="SAM" id="MobiDB-lite"/>
    </source>
</evidence>
<name>A0A7S2EIJ9_TRICV</name>
<reference evidence="3" key="1">
    <citation type="submission" date="2021-01" db="EMBL/GenBank/DDBJ databases">
        <authorList>
            <person name="Corre E."/>
            <person name="Pelletier E."/>
            <person name="Niang G."/>
            <person name="Scheremetjew M."/>
            <person name="Finn R."/>
            <person name="Kale V."/>
            <person name="Holt S."/>
            <person name="Cochrane G."/>
            <person name="Meng A."/>
            <person name="Brown T."/>
            <person name="Cohen L."/>
        </authorList>
    </citation>
    <scope>NUCLEOTIDE SEQUENCE</scope>
    <source>
        <strain evidence="3">Grunow 1884</strain>
    </source>
</reference>